<reference evidence="10 11" key="1">
    <citation type="submission" date="2016-01" db="EMBL/GenBank/DDBJ databases">
        <title>Genome sequence of Thermus parvatiensis, a thermophile isolated from a hot water spring.</title>
        <authorList>
            <person name="Tripathi C."/>
            <person name="Lal R."/>
        </authorList>
    </citation>
    <scope>NUCLEOTIDE SEQUENCE [LARGE SCALE GENOMIC DNA]</scope>
    <source>
        <strain evidence="10 11">RL</strain>
    </source>
</reference>
<dbReference type="EMBL" id="CP014141">
    <property type="protein sequence ID" value="AMA76165.1"/>
    <property type="molecule type" value="Genomic_DNA"/>
</dbReference>
<evidence type="ECO:0000256" key="3">
    <source>
        <dbReference type="ARBA" id="ARBA00022553"/>
    </source>
</evidence>
<dbReference type="GO" id="GO:0030295">
    <property type="term" value="F:protein kinase activator activity"/>
    <property type="evidence" value="ECO:0007669"/>
    <property type="project" value="TreeGrafter"/>
</dbReference>
<dbReference type="InterPro" id="IPR005467">
    <property type="entry name" value="His_kinase_dom"/>
</dbReference>
<accession>A0A0X8D8B2</accession>
<dbReference type="PANTHER" id="PTHR42878">
    <property type="entry name" value="TWO-COMPONENT HISTIDINE KINASE"/>
    <property type="match status" value="1"/>
</dbReference>
<evidence type="ECO:0000313" key="11">
    <source>
        <dbReference type="Proteomes" id="UP000061630"/>
    </source>
</evidence>
<dbReference type="AlphaFoldDB" id="A0A0X8D8B2"/>
<dbReference type="EC" id="2.7.13.3" evidence="2"/>
<evidence type="ECO:0000256" key="5">
    <source>
        <dbReference type="ARBA" id="ARBA00022741"/>
    </source>
</evidence>
<evidence type="ECO:0000256" key="7">
    <source>
        <dbReference type="ARBA" id="ARBA00022840"/>
    </source>
</evidence>
<dbReference type="GO" id="GO:0007234">
    <property type="term" value="P:osmosensory signaling via phosphorelay pathway"/>
    <property type="evidence" value="ECO:0007669"/>
    <property type="project" value="TreeGrafter"/>
</dbReference>
<dbReference type="GO" id="GO:0000156">
    <property type="term" value="F:phosphorelay response regulator activity"/>
    <property type="evidence" value="ECO:0007669"/>
    <property type="project" value="TreeGrafter"/>
</dbReference>
<dbReference type="InterPro" id="IPR003661">
    <property type="entry name" value="HisK_dim/P_dom"/>
</dbReference>
<proteinExistence type="predicted"/>
<keyword evidence="8" id="KW-0902">Two-component regulatory system</keyword>
<dbReference type="InterPro" id="IPR004358">
    <property type="entry name" value="Sig_transdc_His_kin-like_C"/>
</dbReference>
<dbReference type="KEGG" id="tpar:AV541_09820"/>
<evidence type="ECO:0000313" key="10">
    <source>
        <dbReference type="EMBL" id="AMA76165.1"/>
    </source>
</evidence>
<evidence type="ECO:0000256" key="8">
    <source>
        <dbReference type="ARBA" id="ARBA00023012"/>
    </source>
</evidence>
<dbReference type="Proteomes" id="UP000061630">
    <property type="component" value="Chromosome"/>
</dbReference>
<keyword evidence="6 10" id="KW-0418">Kinase</keyword>
<dbReference type="PROSITE" id="PS50109">
    <property type="entry name" value="HIS_KIN"/>
    <property type="match status" value="1"/>
</dbReference>
<dbReference type="GO" id="GO:0005524">
    <property type="term" value="F:ATP binding"/>
    <property type="evidence" value="ECO:0007669"/>
    <property type="project" value="UniProtKB-KW"/>
</dbReference>
<dbReference type="RefSeq" id="WP_060384779.1">
    <property type="nucleotide sequence ID" value="NZ_CP014141.1"/>
</dbReference>
<dbReference type="Pfam" id="PF00512">
    <property type="entry name" value="HisKA"/>
    <property type="match status" value="1"/>
</dbReference>
<dbReference type="CDD" id="cd00082">
    <property type="entry name" value="HisKA"/>
    <property type="match status" value="1"/>
</dbReference>
<dbReference type="InterPro" id="IPR036890">
    <property type="entry name" value="HATPase_C_sf"/>
</dbReference>
<keyword evidence="4" id="KW-0808">Transferase</keyword>
<keyword evidence="5" id="KW-0547">Nucleotide-binding</keyword>
<dbReference type="PRINTS" id="PR00344">
    <property type="entry name" value="BCTRLSENSOR"/>
</dbReference>
<protein>
    <recommendedName>
        <fullName evidence="2">histidine kinase</fullName>
        <ecNumber evidence="2">2.7.13.3</ecNumber>
    </recommendedName>
</protein>
<dbReference type="Gene3D" id="3.30.565.10">
    <property type="entry name" value="Histidine kinase-like ATPase, C-terminal domain"/>
    <property type="match status" value="1"/>
</dbReference>
<gene>
    <name evidence="10" type="ORF">AV541_09820</name>
</gene>
<dbReference type="SMART" id="SM00387">
    <property type="entry name" value="HATPase_c"/>
    <property type="match status" value="1"/>
</dbReference>
<dbReference type="SUPFAM" id="SSF55874">
    <property type="entry name" value="ATPase domain of HSP90 chaperone/DNA topoisomerase II/histidine kinase"/>
    <property type="match status" value="1"/>
</dbReference>
<keyword evidence="3" id="KW-0597">Phosphoprotein</keyword>
<dbReference type="SMART" id="SM00388">
    <property type="entry name" value="HisKA"/>
    <property type="match status" value="1"/>
</dbReference>
<dbReference type="InterPro" id="IPR050351">
    <property type="entry name" value="BphY/WalK/GraS-like"/>
</dbReference>
<organism evidence="10 11">
    <name type="scientific">Thermus parvatiensis</name>
    <dbReference type="NCBI Taxonomy" id="456163"/>
    <lineage>
        <taxon>Bacteria</taxon>
        <taxon>Thermotogati</taxon>
        <taxon>Deinococcota</taxon>
        <taxon>Deinococci</taxon>
        <taxon>Thermales</taxon>
        <taxon>Thermaceae</taxon>
        <taxon>Thermus</taxon>
    </lineage>
</organism>
<dbReference type="PANTHER" id="PTHR42878:SF7">
    <property type="entry name" value="SENSOR HISTIDINE KINASE GLRK"/>
    <property type="match status" value="1"/>
</dbReference>
<comment type="catalytic activity">
    <reaction evidence="1">
        <text>ATP + protein L-histidine = ADP + protein N-phospho-L-histidine.</text>
        <dbReference type="EC" id="2.7.13.3"/>
    </reaction>
</comment>
<evidence type="ECO:0000259" key="9">
    <source>
        <dbReference type="PROSITE" id="PS50109"/>
    </source>
</evidence>
<dbReference type="InterPro" id="IPR003594">
    <property type="entry name" value="HATPase_dom"/>
</dbReference>
<evidence type="ECO:0000256" key="6">
    <source>
        <dbReference type="ARBA" id="ARBA00022777"/>
    </source>
</evidence>
<dbReference type="InterPro" id="IPR036097">
    <property type="entry name" value="HisK_dim/P_sf"/>
</dbReference>
<name>A0A0X8D8B2_9DEIN</name>
<dbReference type="GO" id="GO:0000155">
    <property type="term" value="F:phosphorelay sensor kinase activity"/>
    <property type="evidence" value="ECO:0007669"/>
    <property type="project" value="InterPro"/>
</dbReference>
<evidence type="ECO:0000256" key="1">
    <source>
        <dbReference type="ARBA" id="ARBA00000085"/>
    </source>
</evidence>
<sequence length="297" mass="33009">MSLEAWTLPWEEAREGLLVHRDKRVVYLNPAAAELLAVDREKVRGLPLILALRDHRLEALALEGGEAVLEVRGRLLSVRACPGFLYLLDVTEARRRGLEAEEASALLAHEFRTPLAGMAVLLQALAPKDPKEAQVLDLLKKEVARLTRLVESLAHLRPGHREAFALEDLWLRLSALMQDRLRGRRVEVSLGHRVEADPEALFQVLLNLLDNALKYGQDPIRLLSRVQGGRLYLEVRDRGAPLPDYEGLFQPGRRGGEGSGQGLGLYLVRRLAQGLGGGAYALREGEENAFGVWLPVD</sequence>
<feature type="domain" description="Histidine kinase" evidence="9">
    <location>
        <begin position="106"/>
        <end position="297"/>
    </location>
</feature>
<keyword evidence="7" id="KW-0067">ATP-binding</keyword>
<dbReference type="Pfam" id="PF02518">
    <property type="entry name" value="HATPase_c"/>
    <property type="match status" value="1"/>
</dbReference>
<evidence type="ECO:0000256" key="2">
    <source>
        <dbReference type="ARBA" id="ARBA00012438"/>
    </source>
</evidence>
<evidence type="ECO:0000256" key="4">
    <source>
        <dbReference type="ARBA" id="ARBA00022679"/>
    </source>
</evidence>
<dbReference type="Gene3D" id="1.10.287.130">
    <property type="match status" value="1"/>
</dbReference>
<dbReference type="SUPFAM" id="SSF47384">
    <property type="entry name" value="Homodimeric domain of signal transducing histidine kinase"/>
    <property type="match status" value="1"/>
</dbReference>